<evidence type="ECO:0000256" key="1">
    <source>
        <dbReference type="SAM" id="MobiDB-lite"/>
    </source>
</evidence>
<keyword evidence="2" id="KW-1133">Transmembrane helix</keyword>
<dbReference type="AlphaFoldDB" id="A0AAV4NID2"/>
<evidence type="ECO:0008006" key="5">
    <source>
        <dbReference type="Google" id="ProtNLM"/>
    </source>
</evidence>
<evidence type="ECO:0000313" key="4">
    <source>
        <dbReference type="Proteomes" id="UP001054945"/>
    </source>
</evidence>
<reference evidence="3 4" key="1">
    <citation type="submission" date="2021-06" db="EMBL/GenBank/DDBJ databases">
        <title>Caerostris extrusa draft genome.</title>
        <authorList>
            <person name="Kono N."/>
            <person name="Arakawa K."/>
        </authorList>
    </citation>
    <scope>NUCLEOTIDE SEQUENCE [LARGE SCALE GENOMIC DNA]</scope>
</reference>
<feature type="transmembrane region" description="Helical" evidence="2">
    <location>
        <begin position="12"/>
        <end position="31"/>
    </location>
</feature>
<proteinExistence type="predicted"/>
<feature type="region of interest" description="Disordered" evidence="1">
    <location>
        <begin position="47"/>
        <end position="80"/>
    </location>
</feature>
<organism evidence="3 4">
    <name type="scientific">Caerostris extrusa</name>
    <name type="common">Bark spider</name>
    <name type="synonym">Caerostris bankana</name>
    <dbReference type="NCBI Taxonomy" id="172846"/>
    <lineage>
        <taxon>Eukaryota</taxon>
        <taxon>Metazoa</taxon>
        <taxon>Ecdysozoa</taxon>
        <taxon>Arthropoda</taxon>
        <taxon>Chelicerata</taxon>
        <taxon>Arachnida</taxon>
        <taxon>Araneae</taxon>
        <taxon>Araneomorphae</taxon>
        <taxon>Entelegynae</taxon>
        <taxon>Araneoidea</taxon>
        <taxon>Araneidae</taxon>
        <taxon>Caerostris</taxon>
    </lineage>
</organism>
<name>A0AAV4NID2_CAEEX</name>
<keyword evidence="2" id="KW-0472">Membrane</keyword>
<dbReference type="Proteomes" id="UP001054945">
    <property type="component" value="Unassembled WGS sequence"/>
</dbReference>
<comment type="caution">
    <text evidence="3">The sequence shown here is derived from an EMBL/GenBank/DDBJ whole genome shotgun (WGS) entry which is preliminary data.</text>
</comment>
<sequence>MDCSTSPCWLNSWLVVLLLCVGLVEGLNLGVGERVQATHRLPLPGVASAQGVRRDRGGGVGAPFRTRRNGNLRRTTAEER</sequence>
<protein>
    <recommendedName>
        <fullName evidence="5">Secreted protein</fullName>
    </recommendedName>
</protein>
<keyword evidence="4" id="KW-1185">Reference proteome</keyword>
<accession>A0AAV4NID2</accession>
<gene>
    <name evidence="3" type="ORF">CEXT_554481</name>
</gene>
<evidence type="ECO:0000256" key="2">
    <source>
        <dbReference type="SAM" id="Phobius"/>
    </source>
</evidence>
<dbReference type="EMBL" id="BPLR01003351">
    <property type="protein sequence ID" value="GIX83613.1"/>
    <property type="molecule type" value="Genomic_DNA"/>
</dbReference>
<keyword evidence="2" id="KW-0812">Transmembrane</keyword>
<evidence type="ECO:0000313" key="3">
    <source>
        <dbReference type="EMBL" id="GIX83613.1"/>
    </source>
</evidence>